<evidence type="ECO:0000256" key="1">
    <source>
        <dbReference type="SAM" id="MobiDB-lite"/>
    </source>
</evidence>
<accession>A0ABZ0B114</accession>
<keyword evidence="2" id="KW-0472">Membrane</keyword>
<dbReference type="Proteomes" id="UP001302257">
    <property type="component" value="Chromosome"/>
</dbReference>
<name>A0ABZ0B114_9BURK</name>
<reference evidence="3 4" key="1">
    <citation type="submission" date="2023-08" db="EMBL/GenBank/DDBJ databases">
        <title>Rhodoferax potami sp. nov. and Rhodoferax mekongensis sp. nov., isolated from the Mekong River in Thailand.</title>
        <authorList>
            <person name="Kitikhun S."/>
            <person name="Charoenyingcharoen P."/>
            <person name="Siriarchawattana P."/>
            <person name="Likhitrattanapisal S."/>
            <person name="Nilsakha T."/>
            <person name="Chanpet A."/>
            <person name="Rattanawaree P."/>
            <person name="Ingsriswang S."/>
        </authorList>
    </citation>
    <scope>NUCLEOTIDE SEQUENCE [LARGE SCALE GENOMIC DNA]</scope>
    <source>
        <strain evidence="3 4">TBRC 17307</strain>
    </source>
</reference>
<keyword evidence="2" id="KW-0812">Transmembrane</keyword>
<keyword evidence="2" id="KW-1133">Transmembrane helix</keyword>
<evidence type="ECO:0000256" key="2">
    <source>
        <dbReference type="SAM" id="Phobius"/>
    </source>
</evidence>
<keyword evidence="4" id="KW-1185">Reference proteome</keyword>
<evidence type="ECO:0000313" key="3">
    <source>
        <dbReference type="EMBL" id="WNO04699.1"/>
    </source>
</evidence>
<feature type="region of interest" description="Disordered" evidence="1">
    <location>
        <begin position="22"/>
        <end position="42"/>
    </location>
</feature>
<dbReference type="EMBL" id="CP132507">
    <property type="protein sequence ID" value="WNO04699.1"/>
    <property type="molecule type" value="Genomic_DNA"/>
</dbReference>
<feature type="transmembrane region" description="Helical" evidence="2">
    <location>
        <begin position="73"/>
        <end position="90"/>
    </location>
</feature>
<sequence>MKQTKPFGRAFIPAAEAASAHSAETQVPQPAAAQEDGAAPATGSADLFSLSGGALPMDSPEVASPLQQKMREWCSLAATVVALLTVYVLLRDSMTLANLLQQVTTEETVMICKDGKMVYPDYSILDRLMNNGRFLCTEWRVQRGFLTLPRH</sequence>
<gene>
    <name evidence="3" type="ORF">RAN89_17695</name>
</gene>
<proteinExistence type="predicted"/>
<evidence type="ECO:0000313" key="4">
    <source>
        <dbReference type="Proteomes" id="UP001302257"/>
    </source>
</evidence>
<feature type="compositionally biased region" description="Low complexity" evidence="1">
    <location>
        <begin position="22"/>
        <end position="41"/>
    </location>
</feature>
<protein>
    <submittedName>
        <fullName evidence="3">Uncharacterized protein</fullName>
    </submittedName>
</protein>
<dbReference type="RefSeq" id="WP_313867529.1">
    <property type="nucleotide sequence ID" value="NZ_CP132507.1"/>
</dbReference>
<organism evidence="3 4">
    <name type="scientific">Rhodoferax mekongensis</name>
    <dbReference type="NCBI Taxonomy" id="3068341"/>
    <lineage>
        <taxon>Bacteria</taxon>
        <taxon>Pseudomonadati</taxon>
        <taxon>Pseudomonadota</taxon>
        <taxon>Betaproteobacteria</taxon>
        <taxon>Burkholderiales</taxon>
        <taxon>Comamonadaceae</taxon>
        <taxon>Rhodoferax</taxon>
    </lineage>
</organism>